<protein>
    <recommendedName>
        <fullName evidence="3">YdhG-like domain-containing protein</fullName>
    </recommendedName>
</protein>
<dbReference type="SUPFAM" id="SSF159888">
    <property type="entry name" value="YdhG-like"/>
    <property type="match status" value="1"/>
</dbReference>
<evidence type="ECO:0008006" key="3">
    <source>
        <dbReference type="Google" id="ProtNLM"/>
    </source>
</evidence>
<evidence type="ECO:0000313" key="1">
    <source>
        <dbReference type="EMBL" id="MBE1587320.1"/>
    </source>
</evidence>
<gene>
    <name evidence="1" type="ORF">H4W80_005578</name>
</gene>
<sequence length="154" mass="16831">MSETKKTTAAGGKFDGFTDDERAAMKEHAQELKKAARRGAAAKAADAERDVLEKIAEMVDEDRVIAERIHAIVKASAPSLTAKLWYGQPAYAKDGKIVCFFQPSQKFKTRYSTLGFNDPANLDDGTMWPTAFALTELTAESEERISALVKQAAS</sequence>
<comment type="caution">
    <text evidence="1">The sequence shown here is derived from an EMBL/GenBank/DDBJ whole genome shotgun (WGS) entry which is preliminary data.</text>
</comment>
<proteinExistence type="predicted"/>
<keyword evidence="2" id="KW-1185">Reference proteome</keyword>
<organism evidence="1 2">
    <name type="scientific">Nonomuraea angiospora</name>
    <dbReference type="NCBI Taxonomy" id="46172"/>
    <lineage>
        <taxon>Bacteria</taxon>
        <taxon>Bacillati</taxon>
        <taxon>Actinomycetota</taxon>
        <taxon>Actinomycetes</taxon>
        <taxon>Streptosporangiales</taxon>
        <taxon>Streptosporangiaceae</taxon>
        <taxon>Nonomuraea</taxon>
    </lineage>
</organism>
<dbReference type="Gene3D" id="3.90.1150.200">
    <property type="match status" value="1"/>
</dbReference>
<dbReference type="RefSeq" id="WP_192787733.1">
    <property type="nucleotide sequence ID" value="NZ_JADBEK010000001.1"/>
</dbReference>
<evidence type="ECO:0000313" key="2">
    <source>
        <dbReference type="Proteomes" id="UP000633509"/>
    </source>
</evidence>
<dbReference type="Proteomes" id="UP000633509">
    <property type="component" value="Unassembled WGS sequence"/>
</dbReference>
<accession>A0ABR9M420</accession>
<dbReference type="EMBL" id="JADBEK010000001">
    <property type="protein sequence ID" value="MBE1587320.1"/>
    <property type="molecule type" value="Genomic_DNA"/>
</dbReference>
<name>A0ABR9M420_9ACTN</name>
<reference evidence="1 2" key="1">
    <citation type="submission" date="2020-10" db="EMBL/GenBank/DDBJ databases">
        <title>Sequencing the genomes of 1000 actinobacteria strains.</title>
        <authorList>
            <person name="Klenk H.-P."/>
        </authorList>
    </citation>
    <scope>NUCLEOTIDE SEQUENCE [LARGE SCALE GENOMIC DNA]</scope>
    <source>
        <strain evidence="1 2">DSM 43173</strain>
    </source>
</reference>